<dbReference type="PANTHER" id="PTHR11761:SF8">
    <property type="entry name" value="LARGE RIBOSOMAL SUBUNIT PROTEIN UL14"/>
    <property type="match status" value="1"/>
</dbReference>
<evidence type="ECO:0000256" key="1">
    <source>
        <dbReference type="ARBA" id="ARBA00022980"/>
    </source>
</evidence>
<evidence type="ECO:0000256" key="2">
    <source>
        <dbReference type="ARBA" id="ARBA00023274"/>
    </source>
</evidence>
<dbReference type="Pfam" id="PF00238">
    <property type="entry name" value="Ribosomal_L14"/>
    <property type="match status" value="1"/>
</dbReference>
<reference evidence="5" key="1">
    <citation type="journal article" date="2015" name="ISME J.">
        <title>Aquifer environment selects for microbial species cohorts in sediment and groundwater.</title>
        <authorList>
            <person name="Hug L.A."/>
            <person name="Thomas B.C."/>
            <person name="Brown C.T."/>
            <person name="Frischkorn K.R."/>
            <person name="Williams K.H."/>
            <person name="Tringe S.G."/>
            <person name="Banfield J.F."/>
        </authorList>
    </citation>
    <scope>NUCLEOTIDE SEQUENCE</scope>
</reference>
<dbReference type="SMART" id="SM01374">
    <property type="entry name" value="Ribosomal_L14"/>
    <property type="match status" value="1"/>
</dbReference>
<evidence type="ECO:0000256" key="3">
    <source>
        <dbReference type="ARBA" id="ARBA00035500"/>
    </source>
</evidence>
<dbReference type="PANTHER" id="PTHR11761">
    <property type="entry name" value="50S/60S RIBOSOMAL PROTEIN L14/L23"/>
    <property type="match status" value="1"/>
</dbReference>
<protein>
    <recommendedName>
        <fullName evidence="3">50S ribosomal protein L14</fullName>
    </recommendedName>
</protein>
<dbReference type="CDD" id="cd00337">
    <property type="entry name" value="Ribosomal_uL14"/>
    <property type="match status" value="1"/>
</dbReference>
<dbReference type="InterPro" id="IPR000218">
    <property type="entry name" value="Ribosomal_uL14"/>
</dbReference>
<evidence type="ECO:0000313" key="5">
    <source>
        <dbReference type="EMBL" id="AKQ02703.1"/>
    </source>
</evidence>
<dbReference type="EMBL" id="KT007002">
    <property type="protein sequence ID" value="AKQ02703.1"/>
    <property type="molecule type" value="Genomic_DNA"/>
</dbReference>
<keyword evidence="2 4" id="KW-0687">Ribonucleoprotein</keyword>
<dbReference type="GO" id="GO:0022625">
    <property type="term" value="C:cytosolic large ribosomal subunit"/>
    <property type="evidence" value="ECO:0007669"/>
    <property type="project" value="TreeGrafter"/>
</dbReference>
<organism evidence="5">
    <name type="scientific">uncultured euryarchaeote Rifle_16ft_4_minimus_37664</name>
    <dbReference type="NCBI Taxonomy" id="1665194"/>
    <lineage>
        <taxon>Archaea</taxon>
        <taxon>Methanobacteriati</taxon>
        <taxon>Methanobacteriota</taxon>
        <taxon>environmental samples</taxon>
    </lineage>
</organism>
<dbReference type="GO" id="GO:0070180">
    <property type="term" value="F:large ribosomal subunit rRNA binding"/>
    <property type="evidence" value="ECO:0007669"/>
    <property type="project" value="TreeGrafter"/>
</dbReference>
<dbReference type="AlphaFoldDB" id="A0A0H4T4U9"/>
<sequence length="99" mass="11087">MPKYHGVRHRRSSAGIADYLVVTVKKGTPETRKQLMNAVIVRQRRPFRRPEGMMVQFEDNACVIVTPEGEAKGSDIKGPVAREAAERWPRIAANASMIV</sequence>
<dbReference type="GO" id="GO:0003735">
    <property type="term" value="F:structural constituent of ribosome"/>
    <property type="evidence" value="ECO:0007669"/>
    <property type="project" value="InterPro"/>
</dbReference>
<dbReference type="GO" id="GO:0006412">
    <property type="term" value="P:translation"/>
    <property type="evidence" value="ECO:0007669"/>
    <property type="project" value="InterPro"/>
</dbReference>
<keyword evidence="1 4" id="KW-0689">Ribosomal protein</keyword>
<dbReference type="Gene3D" id="2.40.150.20">
    <property type="entry name" value="Ribosomal protein L14"/>
    <property type="match status" value="1"/>
</dbReference>
<proteinExistence type="inferred from homology"/>
<accession>A0A0H4T4U9</accession>
<evidence type="ECO:0000256" key="4">
    <source>
        <dbReference type="RuleBase" id="RU003949"/>
    </source>
</evidence>
<name>A0A0H4T4U9_9EURY</name>
<comment type="similarity">
    <text evidence="4">Belongs to the universal ribosomal protein uL14 family.</text>
</comment>
<dbReference type="SUPFAM" id="SSF50193">
    <property type="entry name" value="Ribosomal protein L14"/>
    <property type="match status" value="1"/>
</dbReference>
<dbReference type="InterPro" id="IPR036853">
    <property type="entry name" value="Ribosomal_uL14_sf"/>
</dbReference>